<accession>D9TQ59</accession>
<organism evidence="2 3">
    <name type="scientific">Thermoanaerobacterium thermosaccharolyticum (strain ATCC 7956 / DSM 571 / NCIMB 9385 / NCA 3814 / NCTC 13789 / WDCM 00135 / 2032)</name>
    <name type="common">Clostridium thermosaccharolyticum</name>
    <dbReference type="NCBI Taxonomy" id="580327"/>
    <lineage>
        <taxon>Bacteria</taxon>
        <taxon>Bacillati</taxon>
        <taxon>Bacillota</taxon>
        <taxon>Clostridia</taxon>
        <taxon>Thermoanaerobacterales</taxon>
        <taxon>Thermoanaerobacteraceae</taxon>
        <taxon>Thermoanaerobacterium</taxon>
    </lineage>
</organism>
<keyword evidence="3" id="KW-1185">Reference proteome</keyword>
<evidence type="ECO:0000313" key="2">
    <source>
        <dbReference type="EMBL" id="ADL67846.1"/>
    </source>
</evidence>
<dbReference type="HOGENOM" id="CLU_1447023_0_0_9"/>
<sequence>MYLTMAQKANKLLLKYNIVNFPINIDIIEYIIENEGLEIEFTSSIKKAVIIDNTIYMNKPDNMSDYRSFVIHEYGHYTYQCGNIEYLSNKNKYEMKAQAFAAYFLMPIGVFEKHLELNQNDYELSHDFGVTLELIKFRKDLTKALIDSGEYNLLVYSLYFNKNDVDNIIDYENIYLYPDNPYEECYL</sequence>
<dbReference type="Proteomes" id="UP000001626">
    <property type="component" value="Chromosome"/>
</dbReference>
<proteinExistence type="predicted"/>
<dbReference type="STRING" id="580327.Tthe_0271"/>
<dbReference type="AlphaFoldDB" id="D9TQ59"/>
<dbReference type="eggNOG" id="COG2856">
    <property type="taxonomic scope" value="Bacteria"/>
</dbReference>
<evidence type="ECO:0000313" key="3">
    <source>
        <dbReference type="Proteomes" id="UP000001626"/>
    </source>
</evidence>
<dbReference type="Gene3D" id="1.10.10.2910">
    <property type="match status" value="1"/>
</dbReference>
<feature type="domain" description="IrrE N-terminal-like" evidence="1">
    <location>
        <begin position="53"/>
        <end position="138"/>
    </location>
</feature>
<dbReference type="Pfam" id="PF06114">
    <property type="entry name" value="Peptidase_M78"/>
    <property type="match status" value="1"/>
</dbReference>
<dbReference type="InterPro" id="IPR010359">
    <property type="entry name" value="IrrE_HExxH"/>
</dbReference>
<protein>
    <recommendedName>
        <fullName evidence="1">IrrE N-terminal-like domain-containing protein</fullName>
    </recommendedName>
</protein>
<dbReference type="OrthoDB" id="1778196at2"/>
<dbReference type="EMBL" id="CP002171">
    <property type="protein sequence ID" value="ADL67846.1"/>
    <property type="molecule type" value="Genomic_DNA"/>
</dbReference>
<name>D9TQ59_THETC</name>
<dbReference type="KEGG" id="ttm:Tthe_0271"/>
<evidence type="ECO:0000259" key="1">
    <source>
        <dbReference type="Pfam" id="PF06114"/>
    </source>
</evidence>
<gene>
    <name evidence="2" type="ordered locus">Tthe_0271</name>
</gene>
<reference evidence="2 3" key="1">
    <citation type="submission" date="2010-08" db="EMBL/GenBank/DDBJ databases">
        <title>Complete sequence of Thermoanaerobacterium thermosaccharolyticum DSM 571.</title>
        <authorList>
            <consortium name="US DOE Joint Genome Institute"/>
            <person name="Lucas S."/>
            <person name="Copeland A."/>
            <person name="Lapidus A."/>
            <person name="Cheng J.-F."/>
            <person name="Bruce D."/>
            <person name="Goodwin L."/>
            <person name="Pitluck S."/>
            <person name="Teshima H."/>
            <person name="Detter J.C."/>
            <person name="Han C."/>
            <person name="Tapia R."/>
            <person name="Land M."/>
            <person name="Hauser L."/>
            <person name="Chang Y.-J."/>
            <person name="Jeffries C."/>
            <person name="Kyrpides N."/>
            <person name="Ivanova N."/>
            <person name="Mikhailova N."/>
            <person name="Hemme C.L."/>
            <person name="Woyke T."/>
        </authorList>
    </citation>
    <scope>NUCLEOTIDE SEQUENCE [LARGE SCALE GENOMIC DNA]</scope>
    <source>
        <strain evidence="3">ATCC 7956 / DSM 571 / NCIMB 9385 / NCA 3814 / NCTC 13789 / WDCM 00135 / 2032</strain>
    </source>
</reference>